<dbReference type="KEGG" id="sap:Sulac_1112"/>
<dbReference type="EMBL" id="CP003179">
    <property type="protein sequence ID" value="AEW04612.1"/>
    <property type="molecule type" value="Genomic_DNA"/>
</dbReference>
<proteinExistence type="predicted"/>
<accession>G8TU21</accession>
<dbReference type="PATRIC" id="fig|679936.5.peg.1172"/>
<name>G8TU21_SULAD</name>
<organism evidence="1 2">
    <name type="scientific">Sulfobacillus acidophilus (strain ATCC 700253 / DSM 10332 / NAL)</name>
    <dbReference type="NCBI Taxonomy" id="679936"/>
    <lineage>
        <taxon>Bacteria</taxon>
        <taxon>Bacillati</taxon>
        <taxon>Bacillota</taxon>
        <taxon>Clostridia</taxon>
        <taxon>Eubacteriales</taxon>
        <taxon>Clostridiales Family XVII. Incertae Sedis</taxon>
        <taxon>Sulfobacillus</taxon>
    </lineage>
</organism>
<sequence>MMPQDHPTLNDLETQVAQWLINRDQFEAWLRDIETRLQRDLSDFVQDKTIPTVIAVLALDAPGLFALWDQAMQRWKKAMQWPSESWRRWHQGIRQRIHALEADRAAAQRHQQAEAERQAQDTALQQFWENGPLIIKQQGLDQYMQQVCDLVTRWGRAIWDHDRMRGALIVARAQWPDHPGWSAVDRAFKRHKNWTETDQRTWLDAAKRYRAERDKSSGDVIPIRPGVVPTSPPSLTVGQVWPTAPDPDLLLPDKYLYAPDGVHVGHEDDDPEFILGPAYVWMWYEDVVTHDHWIRIRYWTNGRWADLLTSPSQLLDPQTVATFADKGLFIRNPKKAGSYLNDTFNALKTQMGHAAHSLSTMGFTTLPDGRTILVLPNTPARGGDPQDPPITTLVDPSVRFVHAVRPDFSASDAGATVARTVFHHLWALAPASVLIPVLGWFWASLWADRIRDTTGTRQFPILSVFAARGTGKTTLLTMIYRALWGDGEVHSASMTPFALIKNLAATYTMPLFLDEFRPGEMAEGQERKFYQLLRQNFNGQSEQRGTASQKIQTYPLIAPVILAGESRPTDSAVLDRSVLVTLTHDMTHRPEARPALQYLHTHADQMRQAAGWILDQRLTQSSAYDAETLRAEFEAYEKYLWELVHAHQFLLPDRAVWSLAVALWGFVWGKALGLVPEDIVLDEAIALDLLRQAELQRRAEEPVDHFVRFVEELWGLQGRSPAGDIPLGVKPGAEIRLPRTLMESAWDLWCRDHKLPRLGRDNLLQELRKIPGLLIADNQVVWIQDKTYRCYVLSIPVLHNRYGLPPEVWGLD</sequence>
<protein>
    <recommendedName>
        <fullName evidence="3">DUF927 domain-containing protein</fullName>
    </recommendedName>
</protein>
<reference evidence="1 2" key="2">
    <citation type="journal article" date="2012" name="Stand. Genomic Sci.">
        <title>Complete genome sequence of the moderately thermophilic mineral-sulfide-oxidizing firmicute Sulfobacillus acidophilus type strain (NAL(T)).</title>
        <authorList>
            <person name="Anderson I."/>
            <person name="Chertkov O."/>
            <person name="Chen A."/>
            <person name="Saunders E."/>
            <person name="Lapidus A."/>
            <person name="Nolan M."/>
            <person name="Lucas S."/>
            <person name="Hammon N."/>
            <person name="Deshpande S."/>
            <person name="Cheng J.F."/>
            <person name="Han C."/>
            <person name="Tapia R."/>
            <person name="Goodwin L.A."/>
            <person name="Pitluck S."/>
            <person name="Liolios K."/>
            <person name="Pagani I."/>
            <person name="Ivanova N."/>
            <person name="Mikhailova N."/>
            <person name="Pati A."/>
            <person name="Palaniappan K."/>
            <person name="Land M."/>
            <person name="Pan C."/>
            <person name="Rohde M."/>
            <person name="Pukall R."/>
            <person name="Goker M."/>
            <person name="Detter J.C."/>
            <person name="Woyke T."/>
            <person name="Bristow J."/>
            <person name="Eisen J.A."/>
            <person name="Markowitz V."/>
            <person name="Hugenholtz P."/>
            <person name="Kyrpides N.C."/>
            <person name="Klenk H.P."/>
            <person name="Mavromatis K."/>
        </authorList>
    </citation>
    <scope>NUCLEOTIDE SEQUENCE [LARGE SCALE GENOMIC DNA]</scope>
    <source>
        <strain evidence="2">ATCC 700253 / DSM 10332 / NAL</strain>
    </source>
</reference>
<evidence type="ECO:0000313" key="2">
    <source>
        <dbReference type="Proteomes" id="UP000005439"/>
    </source>
</evidence>
<evidence type="ECO:0008006" key="3">
    <source>
        <dbReference type="Google" id="ProtNLM"/>
    </source>
</evidence>
<reference evidence="2" key="1">
    <citation type="submission" date="2011-12" db="EMBL/GenBank/DDBJ databases">
        <title>The complete genome of chromosome of Sulfobacillus acidophilus DSM 10332.</title>
        <authorList>
            <person name="Lucas S."/>
            <person name="Han J."/>
            <person name="Lapidus A."/>
            <person name="Bruce D."/>
            <person name="Goodwin L."/>
            <person name="Pitluck S."/>
            <person name="Peters L."/>
            <person name="Kyrpides N."/>
            <person name="Mavromatis K."/>
            <person name="Ivanova N."/>
            <person name="Mikhailova N."/>
            <person name="Chertkov O."/>
            <person name="Saunders E."/>
            <person name="Detter J.C."/>
            <person name="Tapia R."/>
            <person name="Han C."/>
            <person name="Land M."/>
            <person name="Hauser L."/>
            <person name="Markowitz V."/>
            <person name="Cheng J.-F."/>
            <person name="Hugenholtz P."/>
            <person name="Woyke T."/>
            <person name="Wu D."/>
            <person name="Pukall R."/>
            <person name="Gehrich-Schroeter G."/>
            <person name="Schneider S."/>
            <person name="Klenk H.-P."/>
            <person name="Eisen J.A."/>
        </authorList>
    </citation>
    <scope>NUCLEOTIDE SEQUENCE [LARGE SCALE GENOMIC DNA]</scope>
    <source>
        <strain evidence="2">ATCC 700253 / DSM 10332 / NAL</strain>
    </source>
</reference>
<keyword evidence="2" id="KW-1185">Reference proteome</keyword>
<dbReference type="STRING" id="679936.Sulac_1112"/>
<evidence type="ECO:0000313" key="1">
    <source>
        <dbReference type="EMBL" id="AEW04612.1"/>
    </source>
</evidence>
<dbReference type="HOGENOM" id="CLU_347771_0_0_9"/>
<gene>
    <name evidence="1" type="ordered locus">Sulac_1112</name>
</gene>
<dbReference type="AlphaFoldDB" id="G8TU21"/>
<dbReference type="Proteomes" id="UP000005439">
    <property type="component" value="Chromosome"/>
</dbReference>